<name>A0A8H7T458_9HELO</name>
<proteinExistence type="predicted"/>
<dbReference type="OrthoDB" id="3538662at2759"/>
<keyword evidence="3" id="KW-1185">Reference proteome</keyword>
<organism evidence="2 3">
    <name type="scientific">Cadophora malorum</name>
    <dbReference type="NCBI Taxonomy" id="108018"/>
    <lineage>
        <taxon>Eukaryota</taxon>
        <taxon>Fungi</taxon>
        <taxon>Dikarya</taxon>
        <taxon>Ascomycota</taxon>
        <taxon>Pezizomycotina</taxon>
        <taxon>Leotiomycetes</taxon>
        <taxon>Helotiales</taxon>
        <taxon>Ploettnerulaceae</taxon>
        <taxon>Cadophora</taxon>
    </lineage>
</organism>
<sequence length="106" mass="13296">MGGGGSSNYRSHADQERARFEREQRIRLRNERRRQERERQERERAEREGWLRSHRVSKDERKWWNAAWFPLYAWFKERSAWEREVKRRKGQGYHRVDDIVLKDHDD</sequence>
<feature type="region of interest" description="Disordered" evidence="1">
    <location>
        <begin position="1"/>
        <end position="22"/>
    </location>
</feature>
<evidence type="ECO:0000313" key="2">
    <source>
        <dbReference type="EMBL" id="KAG4412022.1"/>
    </source>
</evidence>
<dbReference type="EMBL" id="JAFJYH010000416">
    <property type="protein sequence ID" value="KAG4412022.1"/>
    <property type="molecule type" value="Genomic_DNA"/>
</dbReference>
<feature type="compositionally biased region" description="Basic and acidic residues" evidence="1">
    <location>
        <begin position="11"/>
        <end position="22"/>
    </location>
</feature>
<reference evidence="2" key="1">
    <citation type="submission" date="2021-02" db="EMBL/GenBank/DDBJ databases">
        <title>Genome sequence Cadophora malorum strain M34.</title>
        <authorList>
            <person name="Stefanovic E."/>
            <person name="Vu D."/>
            <person name="Scully C."/>
            <person name="Dijksterhuis J."/>
            <person name="Roader J."/>
            <person name="Houbraken J."/>
        </authorList>
    </citation>
    <scope>NUCLEOTIDE SEQUENCE</scope>
    <source>
        <strain evidence="2">M34</strain>
    </source>
</reference>
<gene>
    <name evidence="2" type="ORF">IFR04_014839</name>
</gene>
<dbReference type="Proteomes" id="UP000664132">
    <property type="component" value="Unassembled WGS sequence"/>
</dbReference>
<comment type="caution">
    <text evidence="2">The sequence shown here is derived from an EMBL/GenBank/DDBJ whole genome shotgun (WGS) entry which is preliminary data.</text>
</comment>
<dbReference type="AlphaFoldDB" id="A0A8H7T458"/>
<evidence type="ECO:0000256" key="1">
    <source>
        <dbReference type="SAM" id="MobiDB-lite"/>
    </source>
</evidence>
<evidence type="ECO:0000313" key="3">
    <source>
        <dbReference type="Proteomes" id="UP000664132"/>
    </source>
</evidence>
<protein>
    <submittedName>
        <fullName evidence="2">Uncharacterized protein</fullName>
    </submittedName>
</protein>
<accession>A0A8H7T458</accession>